<dbReference type="InterPro" id="IPR009000">
    <property type="entry name" value="Transl_B-barrel_sf"/>
</dbReference>
<dbReference type="SUPFAM" id="SSF50447">
    <property type="entry name" value="Translation proteins"/>
    <property type="match status" value="1"/>
</dbReference>
<dbReference type="Gene3D" id="2.40.30.10">
    <property type="entry name" value="Translation factors"/>
    <property type="match status" value="1"/>
</dbReference>
<dbReference type="FunFam" id="2.40.30.10:FF:000010">
    <property type="entry name" value="Translation elongation factor 2"/>
    <property type="match status" value="1"/>
</dbReference>
<dbReference type="STRING" id="400682.A0A1X7T3T0"/>
<dbReference type="GO" id="GO:1990904">
    <property type="term" value="C:ribonucleoprotein complex"/>
    <property type="evidence" value="ECO:0007669"/>
    <property type="project" value="TreeGrafter"/>
</dbReference>
<dbReference type="GO" id="GO:0005829">
    <property type="term" value="C:cytosol"/>
    <property type="evidence" value="ECO:0007669"/>
    <property type="project" value="TreeGrafter"/>
</dbReference>
<dbReference type="EnsemblMetazoa" id="Aqu2.1.09022_001">
    <property type="protein sequence ID" value="Aqu2.1.09022_001"/>
    <property type="gene ID" value="Aqu2.1.09022"/>
</dbReference>
<dbReference type="GO" id="GO:0043022">
    <property type="term" value="F:ribosome binding"/>
    <property type="evidence" value="ECO:0007669"/>
    <property type="project" value="TreeGrafter"/>
</dbReference>
<dbReference type="AlphaFoldDB" id="A0A1X7T3T0"/>
<evidence type="ECO:0000256" key="2">
    <source>
        <dbReference type="ARBA" id="ARBA00022768"/>
    </source>
</evidence>
<evidence type="ECO:0008006" key="5">
    <source>
        <dbReference type="Google" id="ProtNLM"/>
    </source>
</evidence>
<reference evidence="4" key="1">
    <citation type="submission" date="2017-05" db="UniProtKB">
        <authorList>
            <consortium name="EnsemblMetazoa"/>
        </authorList>
    </citation>
    <scope>IDENTIFICATION</scope>
</reference>
<evidence type="ECO:0000256" key="1">
    <source>
        <dbReference type="ARBA" id="ARBA00022490"/>
    </source>
</evidence>
<proteinExistence type="predicted"/>
<dbReference type="PANTHER" id="PTHR42908">
    <property type="entry name" value="TRANSLATION ELONGATION FACTOR-RELATED"/>
    <property type="match status" value="1"/>
</dbReference>
<name>A0A1X7T3T0_AMPQE</name>
<organism evidence="4">
    <name type="scientific">Amphimedon queenslandica</name>
    <name type="common">Sponge</name>
    <dbReference type="NCBI Taxonomy" id="400682"/>
    <lineage>
        <taxon>Eukaryota</taxon>
        <taxon>Metazoa</taxon>
        <taxon>Porifera</taxon>
        <taxon>Demospongiae</taxon>
        <taxon>Heteroscleromorpha</taxon>
        <taxon>Haplosclerida</taxon>
        <taxon>Niphatidae</taxon>
        <taxon>Amphimedon</taxon>
    </lineage>
</organism>
<evidence type="ECO:0000313" key="4">
    <source>
        <dbReference type="EnsemblMetazoa" id="Aqu2.1.09022_001"/>
    </source>
</evidence>
<dbReference type="PANTHER" id="PTHR42908:SF10">
    <property type="entry name" value="EUKARYOTIC TRANSLATION ELONGATION FACTOR 2"/>
    <property type="match status" value="1"/>
</dbReference>
<accession>A0A1X7T3T0</accession>
<keyword evidence="3" id="KW-0648">Protein biosynthesis</keyword>
<dbReference type="GO" id="GO:0003746">
    <property type="term" value="F:translation elongation factor activity"/>
    <property type="evidence" value="ECO:0007669"/>
    <property type="project" value="UniProtKB-KW"/>
</dbReference>
<dbReference type="GO" id="GO:0003924">
    <property type="term" value="F:GTPase activity"/>
    <property type="evidence" value="ECO:0007669"/>
    <property type="project" value="TreeGrafter"/>
</dbReference>
<keyword evidence="1" id="KW-0963">Cytoplasm</keyword>
<dbReference type="OrthoDB" id="364892at2759"/>
<evidence type="ECO:0000256" key="3">
    <source>
        <dbReference type="ARBA" id="ARBA00022917"/>
    </source>
</evidence>
<sequence>MEMLYEGPHDDACAVGIKNCDPSAPLMMYISKMVPTTDKGRFYAFGRVFSGTVATGLKARIMGPNFVPGKKEDLYVKPIQRKFELISIKFELLMNL</sequence>
<keyword evidence="2" id="KW-0251">Elongation factor</keyword>
<dbReference type="InParanoid" id="A0A1X7T3T0"/>
<protein>
    <recommendedName>
        <fullName evidence="5">Translation elongation factor EFTu-like domain-containing protein</fullName>
    </recommendedName>
</protein>